<evidence type="ECO:0000313" key="3">
    <source>
        <dbReference type="EMBL" id="KAK6507782.1"/>
    </source>
</evidence>
<dbReference type="CDD" id="cd16448">
    <property type="entry name" value="RING-H2"/>
    <property type="match status" value="1"/>
</dbReference>
<keyword evidence="1" id="KW-0863">Zinc-finger</keyword>
<keyword evidence="1" id="KW-0479">Metal-binding</keyword>
<dbReference type="PROSITE" id="PS50089">
    <property type="entry name" value="ZF_RING_2"/>
    <property type="match status" value="1"/>
</dbReference>
<dbReference type="Gene3D" id="3.30.40.10">
    <property type="entry name" value="Zinc/RING finger domain, C3HC4 (zinc finger)"/>
    <property type="match status" value="1"/>
</dbReference>
<feature type="domain" description="RING-type" evidence="2">
    <location>
        <begin position="55"/>
        <end position="110"/>
    </location>
</feature>
<comment type="caution">
    <text evidence="3">The sequence shown here is derived from an EMBL/GenBank/DDBJ whole genome shotgun (WGS) entry which is preliminary data.</text>
</comment>
<keyword evidence="4" id="KW-1185">Reference proteome</keyword>
<gene>
    <name evidence="3" type="ORF">TWF481_006205</name>
</gene>
<keyword evidence="1" id="KW-0862">Zinc</keyword>
<evidence type="ECO:0000256" key="1">
    <source>
        <dbReference type="PROSITE-ProRule" id="PRU00175"/>
    </source>
</evidence>
<protein>
    <recommendedName>
        <fullName evidence="2">RING-type domain-containing protein</fullName>
    </recommendedName>
</protein>
<dbReference type="GO" id="GO:0008270">
    <property type="term" value="F:zinc ion binding"/>
    <property type="evidence" value="ECO:0007669"/>
    <property type="project" value="UniProtKB-KW"/>
</dbReference>
<evidence type="ECO:0000313" key="4">
    <source>
        <dbReference type="Proteomes" id="UP001370758"/>
    </source>
</evidence>
<dbReference type="SUPFAM" id="SSF57850">
    <property type="entry name" value="RING/U-box"/>
    <property type="match status" value="1"/>
</dbReference>
<proteinExistence type="predicted"/>
<dbReference type="AlphaFoldDB" id="A0AAV9WHZ6"/>
<organism evidence="3 4">
    <name type="scientific">Arthrobotrys musiformis</name>
    <dbReference type="NCBI Taxonomy" id="47236"/>
    <lineage>
        <taxon>Eukaryota</taxon>
        <taxon>Fungi</taxon>
        <taxon>Dikarya</taxon>
        <taxon>Ascomycota</taxon>
        <taxon>Pezizomycotina</taxon>
        <taxon>Orbiliomycetes</taxon>
        <taxon>Orbiliales</taxon>
        <taxon>Orbiliaceae</taxon>
        <taxon>Arthrobotrys</taxon>
    </lineage>
</organism>
<dbReference type="Proteomes" id="UP001370758">
    <property type="component" value="Unassembled WGS sequence"/>
</dbReference>
<dbReference type="Pfam" id="PF13639">
    <property type="entry name" value="zf-RING_2"/>
    <property type="match status" value="1"/>
</dbReference>
<dbReference type="EMBL" id="JAVHJL010000003">
    <property type="protein sequence ID" value="KAK6507782.1"/>
    <property type="molecule type" value="Genomic_DNA"/>
</dbReference>
<name>A0AAV9WHZ6_9PEZI</name>
<evidence type="ECO:0000259" key="2">
    <source>
        <dbReference type="PROSITE" id="PS50089"/>
    </source>
</evidence>
<sequence>MARITRKYFKADDTLSMIGGAFTDLFLRSYPRLTVFRDTVDPGENQRGIAILASCVLCMCEYYVGEKVYTLPCGSTHTFHVSCFAKMLETARSTASQYSPVRSAKCPLCRTIIPLYERLKYRERVRCRVALGEISGTNTYTEFAALSKEEWRVTGQAQFLPTAWGNRRRFIHAEYLHYTDSKPALPKYYVGETLTPPESPDNSICLRTNRERLCEMPCVSALKEYLSVGMPDSKRSDLIKLYVLGDVVNAIYVPDPDGTFVHLYIQARVNCGGVAWFGFREFRNYILGLQGVRERIRWIEFHNELDRFARSHNRPGFYHLANLNREGTHVKSFDRKVAFAWLQQNDLSLADPDVSARIAELRAARTYEMSEGMEVWQRENQAVQRPDRQDESRELVHEDWRF</sequence>
<dbReference type="InterPro" id="IPR001841">
    <property type="entry name" value="Znf_RING"/>
</dbReference>
<accession>A0AAV9WHZ6</accession>
<reference evidence="3 4" key="1">
    <citation type="submission" date="2023-08" db="EMBL/GenBank/DDBJ databases">
        <authorList>
            <person name="Palmer J.M."/>
        </authorList>
    </citation>
    <scope>NUCLEOTIDE SEQUENCE [LARGE SCALE GENOMIC DNA]</scope>
    <source>
        <strain evidence="3 4">TWF481</strain>
    </source>
</reference>
<dbReference type="InterPro" id="IPR013083">
    <property type="entry name" value="Znf_RING/FYVE/PHD"/>
</dbReference>